<evidence type="ECO:0000256" key="1">
    <source>
        <dbReference type="SAM" id="MobiDB-lite"/>
    </source>
</evidence>
<accession>L8WP27</accession>
<sequence length="144" mass="15777">MGEGEEKQMDNTIEPSRGADLYPPGGSKIKRSDDKCGGCWGALHSKRGVSAHGPVELGSTARDRTSRQRVASTRPTRPEVKPCRSVSQELFEQAAGRRPAQAPTHYMRPETSRSKFRTRLKVARLASIPSRAVQGVLEAVRPPD</sequence>
<feature type="region of interest" description="Disordered" evidence="1">
    <location>
        <begin position="45"/>
        <end position="115"/>
    </location>
</feature>
<dbReference type="Proteomes" id="UP000011668">
    <property type="component" value="Unassembled WGS sequence"/>
</dbReference>
<dbReference type="HOGENOM" id="CLU_1797764_0_0_1"/>
<dbReference type="EMBL" id="AFRT01001590">
    <property type="protein sequence ID" value="ELU39901.1"/>
    <property type="molecule type" value="Genomic_DNA"/>
</dbReference>
<evidence type="ECO:0000313" key="2">
    <source>
        <dbReference type="EMBL" id="ELU39901.1"/>
    </source>
</evidence>
<organism evidence="2 3">
    <name type="scientific">Thanatephorus cucumeris (strain AG1-IA)</name>
    <name type="common">Rice sheath blight fungus</name>
    <name type="synonym">Rhizoctonia solani</name>
    <dbReference type="NCBI Taxonomy" id="983506"/>
    <lineage>
        <taxon>Eukaryota</taxon>
        <taxon>Fungi</taxon>
        <taxon>Dikarya</taxon>
        <taxon>Basidiomycota</taxon>
        <taxon>Agaricomycotina</taxon>
        <taxon>Agaricomycetes</taxon>
        <taxon>Cantharellales</taxon>
        <taxon>Ceratobasidiaceae</taxon>
        <taxon>Rhizoctonia</taxon>
        <taxon>Rhizoctonia solani AG-1</taxon>
    </lineage>
</organism>
<name>L8WP27_THACA</name>
<protein>
    <submittedName>
        <fullName evidence="2">Uncharacterized protein</fullName>
    </submittedName>
</protein>
<reference evidence="2 3" key="1">
    <citation type="journal article" date="2013" name="Nat. Commun.">
        <title>The evolution and pathogenic mechanisms of the rice sheath blight pathogen.</title>
        <authorList>
            <person name="Zheng A."/>
            <person name="Lin R."/>
            <person name="Xu L."/>
            <person name="Qin P."/>
            <person name="Tang C."/>
            <person name="Ai P."/>
            <person name="Zhang D."/>
            <person name="Liu Y."/>
            <person name="Sun Z."/>
            <person name="Feng H."/>
            <person name="Wang Y."/>
            <person name="Chen Y."/>
            <person name="Liang X."/>
            <person name="Fu R."/>
            <person name="Li Q."/>
            <person name="Zhang J."/>
            <person name="Yu X."/>
            <person name="Xie Z."/>
            <person name="Ding L."/>
            <person name="Guan P."/>
            <person name="Tang J."/>
            <person name="Liang Y."/>
            <person name="Wang S."/>
            <person name="Deng Q."/>
            <person name="Li S."/>
            <person name="Zhu J."/>
            <person name="Wang L."/>
            <person name="Liu H."/>
            <person name="Li P."/>
        </authorList>
    </citation>
    <scope>NUCLEOTIDE SEQUENCE [LARGE SCALE GENOMIC DNA]</scope>
    <source>
        <strain evidence="3">AG-1 IA</strain>
    </source>
</reference>
<comment type="caution">
    <text evidence="2">The sequence shown here is derived from an EMBL/GenBank/DDBJ whole genome shotgun (WGS) entry which is preliminary data.</text>
</comment>
<feature type="region of interest" description="Disordered" evidence="1">
    <location>
        <begin position="1"/>
        <end position="33"/>
    </location>
</feature>
<dbReference type="AlphaFoldDB" id="L8WP27"/>
<keyword evidence="3" id="KW-1185">Reference proteome</keyword>
<evidence type="ECO:0000313" key="3">
    <source>
        <dbReference type="Proteomes" id="UP000011668"/>
    </source>
</evidence>
<proteinExistence type="predicted"/>
<gene>
    <name evidence="2" type="ORF">AG1IA_06069</name>
</gene>